<evidence type="ECO:0000259" key="1">
    <source>
        <dbReference type="Pfam" id="PF00535"/>
    </source>
</evidence>
<dbReference type="InterPro" id="IPR001173">
    <property type="entry name" value="Glyco_trans_2-like"/>
</dbReference>
<protein>
    <submittedName>
        <fullName evidence="2">Glycosyltransferase family 2 protein</fullName>
    </submittedName>
</protein>
<dbReference type="InterPro" id="IPR029044">
    <property type="entry name" value="Nucleotide-diphossugar_trans"/>
</dbReference>
<dbReference type="InterPro" id="IPR050834">
    <property type="entry name" value="Glycosyltransf_2"/>
</dbReference>
<name>A0A563U0W0_9SPHI</name>
<organism evidence="2 3">
    <name type="scientific">Mucilaginibacter pallidiroseus</name>
    <dbReference type="NCBI Taxonomy" id="2599295"/>
    <lineage>
        <taxon>Bacteria</taxon>
        <taxon>Pseudomonadati</taxon>
        <taxon>Bacteroidota</taxon>
        <taxon>Sphingobacteriia</taxon>
        <taxon>Sphingobacteriales</taxon>
        <taxon>Sphingobacteriaceae</taxon>
        <taxon>Mucilaginibacter</taxon>
    </lineage>
</organism>
<dbReference type="Proteomes" id="UP000320042">
    <property type="component" value="Unassembled WGS sequence"/>
</dbReference>
<evidence type="ECO:0000313" key="2">
    <source>
        <dbReference type="EMBL" id="TWR25193.1"/>
    </source>
</evidence>
<feature type="domain" description="Glycosyltransferase 2-like" evidence="1">
    <location>
        <begin position="1"/>
        <end position="125"/>
    </location>
</feature>
<keyword evidence="3" id="KW-1185">Reference proteome</keyword>
<keyword evidence="2" id="KW-0808">Transferase</keyword>
<reference evidence="2 3" key="1">
    <citation type="submission" date="2019-07" db="EMBL/GenBank/DDBJ databases">
        <authorList>
            <person name="Kim J."/>
        </authorList>
    </citation>
    <scope>NUCLEOTIDE SEQUENCE [LARGE SCALE GENOMIC DNA]</scope>
    <source>
        <strain evidence="3">dk17</strain>
    </source>
</reference>
<dbReference type="PANTHER" id="PTHR43685:SF2">
    <property type="entry name" value="GLYCOSYLTRANSFERASE 2-LIKE DOMAIN-CONTAINING PROTEIN"/>
    <property type="match status" value="1"/>
</dbReference>
<comment type="caution">
    <text evidence="2">The sequence shown here is derived from an EMBL/GenBank/DDBJ whole genome shotgun (WGS) entry which is preliminary data.</text>
</comment>
<dbReference type="EMBL" id="VOEJ01000009">
    <property type="protein sequence ID" value="TWR25193.1"/>
    <property type="molecule type" value="Genomic_DNA"/>
</dbReference>
<dbReference type="PANTHER" id="PTHR43685">
    <property type="entry name" value="GLYCOSYLTRANSFERASE"/>
    <property type="match status" value="1"/>
</dbReference>
<dbReference type="SUPFAM" id="SSF53448">
    <property type="entry name" value="Nucleotide-diphospho-sugar transferases"/>
    <property type="match status" value="1"/>
</dbReference>
<dbReference type="Gene3D" id="3.90.550.10">
    <property type="entry name" value="Spore Coat Polysaccharide Biosynthesis Protein SpsA, Chain A"/>
    <property type="match status" value="1"/>
</dbReference>
<dbReference type="OrthoDB" id="597270at2"/>
<dbReference type="Pfam" id="PF00535">
    <property type="entry name" value="Glycos_transf_2"/>
    <property type="match status" value="1"/>
</dbReference>
<dbReference type="GO" id="GO:0016740">
    <property type="term" value="F:transferase activity"/>
    <property type="evidence" value="ECO:0007669"/>
    <property type="project" value="UniProtKB-KW"/>
</dbReference>
<dbReference type="CDD" id="cd00761">
    <property type="entry name" value="Glyco_tranf_GTA_type"/>
    <property type="match status" value="1"/>
</dbReference>
<sequence>MPAYNAGKYILEAVNSVLQQSYTCLELVIVNDGSTDDTAYKLESISDSRVKVFHQKNAGQCAAANKAYSLSSGSLIKFFDADDVLSPHFIASQVATLNGQFNAIAFGSWGRFYNDDLNTFKLEKNWITTNDVPFNWLIASMSKSQVMLQCGLWLIPRHILDNAGLWNEELSLINDFEFMIRVLLCADELRFSDNAILYYRSGIKGSLSSTTSAKAALSAYDSVNLGTQYLLQRCNTSYVRQIVANHFKSLVYSFYPIHKELTSLAEKRIAELGGTSLPYPAGGYTKILSTLLGWKTVKLIKQKLNIL</sequence>
<dbReference type="RefSeq" id="WP_146383164.1">
    <property type="nucleotide sequence ID" value="NZ_VOEJ01000009.1"/>
</dbReference>
<gene>
    <name evidence="2" type="ORF">FPZ43_17120</name>
</gene>
<evidence type="ECO:0000313" key="3">
    <source>
        <dbReference type="Proteomes" id="UP000320042"/>
    </source>
</evidence>
<dbReference type="AlphaFoldDB" id="A0A563U0W0"/>
<accession>A0A563U0W0</accession>
<proteinExistence type="predicted"/>